<evidence type="ECO:0000256" key="1">
    <source>
        <dbReference type="SAM" id="MobiDB-lite"/>
    </source>
</evidence>
<dbReference type="InterPro" id="IPR040185">
    <property type="entry name" value="Far11/STRP"/>
</dbReference>
<dbReference type="Pfam" id="PF11882">
    <property type="entry name" value="DUF3402"/>
    <property type="match status" value="1"/>
</dbReference>
<dbReference type="Proteomes" id="UP000054564">
    <property type="component" value="Unassembled WGS sequence"/>
</dbReference>
<organism evidence="3 4">
    <name type="scientific">Puccinia striiformis f. sp. tritici PST-78</name>
    <dbReference type="NCBI Taxonomy" id="1165861"/>
    <lineage>
        <taxon>Eukaryota</taxon>
        <taxon>Fungi</taxon>
        <taxon>Dikarya</taxon>
        <taxon>Basidiomycota</taxon>
        <taxon>Pucciniomycotina</taxon>
        <taxon>Pucciniomycetes</taxon>
        <taxon>Pucciniales</taxon>
        <taxon>Pucciniaceae</taxon>
        <taxon>Puccinia</taxon>
    </lineage>
</organism>
<dbReference type="SMART" id="SM01293">
    <property type="entry name" value="DUF3402"/>
    <property type="match status" value="1"/>
</dbReference>
<protein>
    <recommendedName>
        <fullName evidence="2">Far11/STRP C-terminal domain-containing protein</fullName>
    </recommendedName>
</protein>
<dbReference type="GO" id="GO:0007010">
    <property type="term" value="P:cytoskeleton organization"/>
    <property type="evidence" value="ECO:0007669"/>
    <property type="project" value="TreeGrafter"/>
</dbReference>
<comment type="caution">
    <text evidence="3">The sequence shown here is derived from an EMBL/GenBank/DDBJ whole genome shotgun (WGS) entry which is preliminary data.</text>
</comment>
<dbReference type="InterPro" id="IPR021819">
    <property type="entry name" value="Far11/STRP_C"/>
</dbReference>
<feature type="region of interest" description="Disordered" evidence="1">
    <location>
        <begin position="1"/>
        <end position="55"/>
    </location>
</feature>
<evidence type="ECO:0000259" key="2">
    <source>
        <dbReference type="SMART" id="SM01293"/>
    </source>
</evidence>
<dbReference type="PANTHER" id="PTHR13239:SF4">
    <property type="entry name" value="AT25231P"/>
    <property type="match status" value="1"/>
</dbReference>
<reference evidence="4" key="1">
    <citation type="submission" date="2014-03" db="EMBL/GenBank/DDBJ databases">
        <title>The Genome Sequence of Puccinia striiformis f. sp. tritici PST-78.</title>
        <authorList>
            <consortium name="The Broad Institute Genome Sequencing Platform"/>
            <person name="Cuomo C."/>
            <person name="Hulbert S."/>
            <person name="Chen X."/>
            <person name="Walker B."/>
            <person name="Young S.K."/>
            <person name="Zeng Q."/>
            <person name="Gargeya S."/>
            <person name="Fitzgerald M."/>
            <person name="Haas B."/>
            <person name="Abouelleil A."/>
            <person name="Alvarado L."/>
            <person name="Arachchi H.M."/>
            <person name="Berlin A.M."/>
            <person name="Chapman S.B."/>
            <person name="Goldberg J."/>
            <person name="Griggs A."/>
            <person name="Gujja S."/>
            <person name="Hansen M."/>
            <person name="Howarth C."/>
            <person name="Imamovic A."/>
            <person name="Larimer J."/>
            <person name="McCowan C."/>
            <person name="Montmayeur A."/>
            <person name="Murphy C."/>
            <person name="Neiman D."/>
            <person name="Pearson M."/>
            <person name="Priest M."/>
            <person name="Roberts A."/>
            <person name="Saif S."/>
            <person name="Shea T."/>
            <person name="Sisk P."/>
            <person name="Sykes S."/>
            <person name="Wortman J."/>
            <person name="Nusbaum C."/>
            <person name="Birren B."/>
        </authorList>
    </citation>
    <scope>NUCLEOTIDE SEQUENCE [LARGE SCALE GENOMIC DNA]</scope>
    <source>
        <strain evidence="4">race PST-78</strain>
    </source>
</reference>
<evidence type="ECO:0000313" key="3">
    <source>
        <dbReference type="EMBL" id="KNE92734.1"/>
    </source>
</evidence>
<gene>
    <name evidence="3" type="ORF">PSTG_13865</name>
</gene>
<dbReference type="GO" id="GO:0005829">
    <property type="term" value="C:cytosol"/>
    <property type="evidence" value="ECO:0007669"/>
    <property type="project" value="TreeGrafter"/>
</dbReference>
<dbReference type="AlphaFoldDB" id="A0A0L0V120"/>
<proteinExistence type="predicted"/>
<evidence type="ECO:0000313" key="4">
    <source>
        <dbReference type="Proteomes" id="UP000054564"/>
    </source>
</evidence>
<dbReference type="EMBL" id="AJIL01000155">
    <property type="protein sequence ID" value="KNE92734.1"/>
    <property type="molecule type" value="Genomic_DNA"/>
</dbReference>
<feature type="domain" description="Far11/STRP C-terminal" evidence="2">
    <location>
        <begin position="46"/>
        <end position="399"/>
    </location>
</feature>
<name>A0A0L0V120_9BASI</name>
<sequence>MADESGLAKVEACNEANWNQSSERDPIQNVPNKSSTIDMDQTTSFPPNIDDRPPLPDSLQMLIELEERIWCDFATAEQLNDHETAQKLKPDAFDTRRLQRVELLYRSILPQMQSSVIVLLKLLLATVTANTNTNNSNEAEQQIDILRHREITSQAVSAILILPLKWFKASYVMKFHYLAQLLVDSNCLLLILKMFALQEVAVQVKTKNECEDCHFFRYCALCGSRFPTEPCPQASPLQRHSTPLVTRSTRPGDDEVEAITDYSWRNFFCAINFVHILQKLAKGRVHRILLLVQYKSSASIKRILRANQPTLQLYVLKVIKSQVPFCGRKWRQANMKVITAIYLNCRANLRDQWLLGVDLDGEVEDSFPQDQARGVFGQQTKLGKDEGVQQPLPSARISLNTPPYLPPYKSYLKMELRERCVPRQWVLLHLEERDTT</sequence>
<dbReference type="STRING" id="1165861.A0A0L0V120"/>
<dbReference type="PANTHER" id="PTHR13239">
    <property type="entry name" value="PROTEIN REQUIRED FOR HYPHAL ANASTOMOSIS HAM-2"/>
    <property type="match status" value="1"/>
</dbReference>
<feature type="compositionally biased region" description="Polar residues" evidence="1">
    <location>
        <begin position="29"/>
        <end position="46"/>
    </location>
</feature>
<keyword evidence="4" id="KW-1185">Reference proteome</keyword>
<accession>A0A0L0V120</accession>